<name>A0AA44Q917_BACCE</name>
<dbReference type="Proteomes" id="UP000226357">
    <property type="component" value="Unassembled WGS sequence"/>
</dbReference>
<comment type="caution">
    <text evidence="3">The sequence shown here is derived from an EMBL/GenBank/DDBJ whole genome shotgun (WGS) entry which is preliminary data.</text>
</comment>
<accession>A0AA44Q917</accession>
<organism evidence="3 4">
    <name type="scientific">Bacillus cereus</name>
    <dbReference type="NCBI Taxonomy" id="1396"/>
    <lineage>
        <taxon>Bacteria</taxon>
        <taxon>Bacillati</taxon>
        <taxon>Bacillota</taxon>
        <taxon>Bacilli</taxon>
        <taxon>Bacillales</taxon>
        <taxon>Bacillaceae</taxon>
        <taxon>Bacillus</taxon>
        <taxon>Bacillus cereus group</taxon>
    </lineage>
</organism>
<dbReference type="RefSeq" id="WP_098523510.1">
    <property type="nucleotide sequence ID" value="NZ_NUYJ01000095.1"/>
</dbReference>
<dbReference type="EMBL" id="NVBO01000138">
    <property type="protein sequence ID" value="PFR99315.1"/>
    <property type="molecule type" value="Genomic_DNA"/>
</dbReference>
<dbReference type="InterPro" id="IPR032750">
    <property type="entry name" value="TnsD_C"/>
</dbReference>
<proteinExistence type="predicted"/>
<evidence type="ECO:0000313" key="3">
    <source>
        <dbReference type="EMBL" id="PFR99315.1"/>
    </source>
</evidence>
<evidence type="ECO:0000259" key="1">
    <source>
        <dbReference type="Pfam" id="PF06527"/>
    </source>
</evidence>
<sequence>MICYFPTPYENELLYSIVARYHYHSGHKSKRETLLRLLGSGAKKFDVDAPSGVNLIVEKLKGISKGVTSDYFIENHSILPFFRQFIESNCYHKILLKVKGQSGVSYGTRIIRELDDDVKRKEHIYFCRKCLKDQFEMYGEGFWNRFHQVPGVLVCTKHKICLTKLPRYNFKKEWNHFIIPNINDVQSSIEGIQVSNKSLEILLAIAEDIEYVFGEKLTVHPLHYYHDKYMELLKICGIGYPIVKRKHLLVEKLLDFYPKEVLELFNSYISPGNPTPWTRYITEPASIKYLHPVRHILIMRLLCGSAREFYENNYVYQPFGSGPWICMNPLADHYLEKCVETLKTDSHMSYRRLQGDFTCSCEFKYRLILPEQTPFEVTKFALRIIDRGDLWDNEFQKLLSKNVSIAEISRITKMSRRTVSEIKKRIISGKQNIYTRTKRRNKELAKEEKTQKYKEEWEIIFKKNPHLSRTQLKALNQAAFHWIRKYDRTWLEKHIPPANFGYRCTHNYYTKMDNKFLQVAQKVILNWALFEKEKGCLKRITMNSLLTQIGASREVLSKRGEKYPMFRAFVDSVLETREDFQKRRIKHLLDNKFSTEIVTVSKIKMIAGLYQRPLDSEVYNYLEEQVKSHNRLQGGLEKE</sequence>
<feature type="domain" description="Transposon Tn7 transposition protein TnsD C-terminal" evidence="2">
    <location>
        <begin position="205"/>
        <end position="569"/>
    </location>
</feature>
<evidence type="ECO:0000313" key="4">
    <source>
        <dbReference type="Proteomes" id="UP000226357"/>
    </source>
</evidence>
<feature type="domain" description="TniQ" evidence="1">
    <location>
        <begin position="4"/>
        <end position="162"/>
    </location>
</feature>
<dbReference type="InterPro" id="IPR009492">
    <property type="entry name" value="TniQ"/>
</dbReference>
<reference evidence="3 4" key="1">
    <citation type="submission" date="2017-09" db="EMBL/GenBank/DDBJ databases">
        <title>Large-scale bioinformatics analysis of Bacillus genomes uncovers conserved roles of natural products in bacterial physiology.</title>
        <authorList>
            <consortium name="Agbiome Team Llc"/>
            <person name="Bleich R.M."/>
            <person name="Grubbs K.J."/>
            <person name="Santa Maria K.C."/>
            <person name="Allen S.E."/>
            <person name="Farag S."/>
            <person name="Shank E.A."/>
            <person name="Bowers A."/>
        </authorList>
    </citation>
    <scope>NUCLEOTIDE SEQUENCE [LARGE SCALE GENOMIC DNA]</scope>
    <source>
        <strain evidence="3 4">AFS067272</strain>
    </source>
</reference>
<dbReference type="AlphaFoldDB" id="A0AA44Q917"/>
<gene>
    <name evidence="3" type="ORF">COK38_16250</name>
</gene>
<dbReference type="Pfam" id="PF15978">
    <property type="entry name" value="TnsD"/>
    <property type="match status" value="1"/>
</dbReference>
<dbReference type="Pfam" id="PF06527">
    <property type="entry name" value="TniQ"/>
    <property type="match status" value="1"/>
</dbReference>
<evidence type="ECO:0000259" key="2">
    <source>
        <dbReference type="Pfam" id="PF15978"/>
    </source>
</evidence>
<protein>
    <submittedName>
        <fullName evidence="3">Transposase</fullName>
    </submittedName>
</protein>